<accession>A0A3M0JKV2</accession>
<dbReference type="SUPFAM" id="SSF51011">
    <property type="entry name" value="Glycosyl hydrolase domain"/>
    <property type="match status" value="1"/>
</dbReference>
<dbReference type="InterPro" id="IPR037439">
    <property type="entry name" value="Branching_enzy"/>
</dbReference>
<feature type="active site" description="Proton donor" evidence="7">
    <location>
        <position position="380"/>
    </location>
</feature>
<dbReference type="InterPro" id="IPR017853">
    <property type="entry name" value="GH"/>
</dbReference>
<keyword evidence="5" id="KW-0808">Transferase</keyword>
<evidence type="ECO:0000313" key="10">
    <source>
        <dbReference type="Proteomes" id="UP000269221"/>
    </source>
</evidence>
<feature type="active site" description="Nucleophile" evidence="7">
    <location>
        <position position="325"/>
    </location>
</feature>
<dbReference type="CDD" id="cd11321">
    <property type="entry name" value="AmyAc_bac_euk_BE"/>
    <property type="match status" value="1"/>
</dbReference>
<organism evidence="9 10">
    <name type="scientific">Hirundo rustica rustica</name>
    <dbReference type="NCBI Taxonomy" id="333673"/>
    <lineage>
        <taxon>Eukaryota</taxon>
        <taxon>Metazoa</taxon>
        <taxon>Chordata</taxon>
        <taxon>Craniata</taxon>
        <taxon>Vertebrata</taxon>
        <taxon>Euteleostomi</taxon>
        <taxon>Archelosauria</taxon>
        <taxon>Archosauria</taxon>
        <taxon>Dinosauria</taxon>
        <taxon>Saurischia</taxon>
        <taxon>Theropoda</taxon>
        <taxon>Coelurosauria</taxon>
        <taxon>Aves</taxon>
        <taxon>Neognathae</taxon>
        <taxon>Neoaves</taxon>
        <taxon>Telluraves</taxon>
        <taxon>Australaves</taxon>
        <taxon>Passeriformes</taxon>
        <taxon>Sylvioidea</taxon>
        <taxon>Hirundinidae</taxon>
        <taxon>Hirundo</taxon>
    </lineage>
</organism>
<dbReference type="FunFam" id="2.60.40.10:FF:000550">
    <property type="entry name" value="1,4-alpha-glucan-branching enzyme isoform B"/>
    <property type="match status" value="1"/>
</dbReference>
<dbReference type="FunFam" id="3.20.20.80:FF:000001">
    <property type="entry name" value="1,4-alpha-glucan branching enzyme"/>
    <property type="match status" value="1"/>
</dbReference>
<dbReference type="PIRSF" id="PIRSF000463">
    <property type="entry name" value="GlgB"/>
    <property type="match status" value="1"/>
</dbReference>
<protein>
    <recommendedName>
        <fullName evidence="3">1,4-alpha-glucan branching enzyme</fullName>
        <ecNumber evidence="3">2.4.1.18</ecNumber>
    </recommendedName>
</protein>
<comment type="caution">
    <text evidence="9">The sequence shown here is derived from an EMBL/GenBank/DDBJ whole genome shotgun (WGS) entry which is preliminary data.</text>
</comment>
<dbReference type="GO" id="GO:0003844">
    <property type="term" value="F:1,4-alpha-glucan branching enzyme activity"/>
    <property type="evidence" value="ECO:0007669"/>
    <property type="project" value="UniProtKB-EC"/>
</dbReference>
<dbReference type="Pfam" id="PF02806">
    <property type="entry name" value="Alpha-amylase_C"/>
    <property type="match status" value="1"/>
</dbReference>
<dbReference type="GO" id="GO:0043169">
    <property type="term" value="F:cation binding"/>
    <property type="evidence" value="ECO:0007669"/>
    <property type="project" value="InterPro"/>
</dbReference>
<dbReference type="Gene3D" id="2.60.40.1180">
    <property type="entry name" value="Golgi alpha-mannosidase II"/>
    <property type="match status" value="1"/>
</dbReference>
<dbReference type="PANTHER" id="PTHR43651:SF3">
    <property type="entry name" value="1,4-ALPHA-GLUCAN-BRANCHING ENZYME"/>
    <property type="match status" value="1"/>
</dbReference>
<dbReference type="SUPFAM" id="SSF51445">
    <property type="entry name" value="(Trans)glycosidases"/>
    <property type="match status" value="1"/>
</dbReference>
<dbReference type="GO" id="GO:0005737">
    <property type="term" value="C:cytoplasm"/>
    <property type="evidence" value="ECO:0007669"/>
    <property type="project" value="TreeGrafter"/>
</dbReference>
<comment type="pathway">
    <text evidence="6">Glycan biosynthesis.</text>
</comment>
<dbReference type="SUPFAM" id="SSF81296">
    <property type="entry name" value="E set domains"/>
    <property type="match status" value="1"/>
</dbReference>
<dbReference type="AlphaFoldDB" id="A0A3M0JKV2"/>
<dbReference type="InterPro" id="IPR013783">
    <property type="entry name" value="Ig-like_fold"/>
</dbReference>
<keyword evidence="10" id="KW-1185">Reference proteome</keyword>
<comment type="catalytic activity">
    <reaction evidence="1">
        <text>Transfers a segment of a (1-&gt;4)-alpha-D-glucan chain to a primary hydroxy group in a similar glucan chain.</text>
        <dbReference type="EC" id="2.4.1.18"/>
    </reaction>
</comment>
<name>A0A3M0JKV2_HIRRU</name>
<dbReference type="InterPro" id="IPR006048">
    <property type="entry name" value="A-amylase/branching_C"/>
</dbReference>
<dbReference type="EMBL" id="QRBI01000136">
    <property type="protein sequence ID" value="RMC01646.1"/>
    <property type="molecule type" value="Genomic_DNA"/>
</dbReference>
<dbReference type="CDD" id="cd02854">
    <property type="entry name" value="E_set_GBE_euk_N"/>
    <property type="match status" value="1"/>
</dbReference>
<dbReference type="Pfam" id="PF00128">
    <property type="entry name" value="Alpha-amylase"/>
    <property type="match status" value="1"/>
</dbReference>
<dbReference type="InterPro" id="IPR006047">
    <property type="entry name" value="GH13_cat_dom"/>
</dbReference>
<dbReference type="EC" id="2.4.1.18" evidence="3"/>
<reference evidence="9 10" key="1">
    <citation type="submission" date="2018-07" db="EMBL/GenBank/DDBJ databases">
        <title>A high quality draft genome assembly of the barn swallow (H. rustica rustica).</title>
        <authorList>
            <person name="Formenti G."/>
            <person name="Chiara M."/>
            <person name="Poveda L."/>
            <person name="Francoijs K.-J."/>
            <person name="Bonisoli-Alquati A."/>
            <person name="Canova L."/>
            <person name="Gianfranceschi L."/>
            <person name="Horner D.S."/>
            <person name="Saino N."/>
        </authorList>
    </citation>
    <scope>NUCLEOTIDE SEQUENCE [LARGE SCALE GENOMIC DNA]</scope>
    <source>
        <strain evidence="9">Chelidonia</strain>
        <tissue evidence="9">Blood</tissue>
    </source>
</reference>
<gene>
    <name evidence="9" type="ORF">DUI87_21659</name>
</gene>
<dbReference type="STRING" id="333673.A0A3M0JKV2"/>
<evidence type="ECO:0000256" key="2">
    <source>
        <dbReference type="ARBA" id="ARBA00009000"/>
    </source>
</evidence>
<sequence length="630" mass="72915">MAAACTEPPRLQQLLERDPYLAPFRSDFQRRYSLFYNRLKNIEESEGGLDKFTKSYKTFGVNQLADGGIYCKEWAPGAEAVFLAGDFNGWNPFSHPYKKLEYGKWELFIPPEDGHSPVPHGSKLKVVIRAQNGALLYRISPWARYVVRDEDKVNYDWVHWNPPQSYILREGSDFMYLQKTGYNCVQLMAIMEHAYYASFGYQITSFFAASSRYGTPDDLKEMIDVAHSMGITVLLDVVHSHASKNSEDGLNQFDGTDSCFFHSGYRGNHQLWDSRLFDYAKFGMATNCLIGIKRRIDFRWEVLRFLLSNLRMWIEDYHFDGFRFDGVTSMLYHHHGIGTGFSGDYNEYFGLHVDEDALCYLMLANHMINTLHPECITIAEDVSGMPALCRPVAEGGGGFDYRLAMAIPDKWIQIIKELKDEDWNMGNIVHTLTNRRHEEKYIAYAESHDQALVGDKTLAFRLMDAEMYTNMSVLMPLTPVIDRGIQLHKMIRLITHALGGESYLNFMGNEFGHPEWLDFPRIGNNESYHYARRQFNLTEDDLLRYKFLNAFDRDMNKLEERFGWLASPQAYVSEKHESNKVIAFERAGLIFIFNFHPYQSYVDYRVGIETPGKYPFLCGSVCEEVLEIES</sequence>
<dbReference type="Gene3D" id="3.20.20.80">
    <property type="entry name" value="Glycosidases"/>
    <property type="match status" value="1"/>
</dbReference>
<keyword evidence="4" id="KW-0328">Glycosyltransferase</keyword>
<dbReference type="GO" id="GO:0005978">
    <property type="term" value="P:glycogen biosynthetic process"/>
    <property type="evidence" value="ECO:0007669"/>
    <property type="project" value="InterPro"/>
</dbReference>
<comment type="similarity">
    <text evidence="2">Belongs to the glycosyl hydrolase 13 family. GlgB subfamily.</text>
</comment>
<evidence type="ECO:0000256" key="5">
    <source>
        <dbReference type="ARBA" id="ARBA00022679"/>
    </source>
</evidence>
<feature type="domain" description="Glycosyl hydrolase family 13 catalytic" evidence="8">
    <location>
        <begin position="143"/>
        <end position="494"/>
    </location>
</feature>
<dbReference type="OrthoDB" id="196493at2759"/>
<dbReference type="Pfam" id="PF02922">
    <property type="entry name" value="CBM_48"/>
    <property type="match status" value="1"/>
</dbReference>
<evidence type="ECO:0000256" key="7">
    <source>
        <dbReference type="PIRSR" id="PIRSR000463-1"/>
    </source>
</evidence>
<dbReference type="InterPro" id="IPR013780">
    <property type="entry name" value="Glyco_hydro_b"/>
</dbReference>
<dbReference type="InterPro" id="IPR004193">
    <property type="entry name" value="Glyco_hydro_13_N"/>
</dbReference>
<evidence type="ECO:0000256" key="3">
    <source>
        <dbReference type="ARBA" id="ARBA00012541"/>
    </source>
</evidence>
<dbReference type="InterPro" id="IPR014756">
    <property type="entry name" value="Ig_E-set"/>
</dbReference>
<dbReference type="Proteomes" id="UP000269221">
    <property type="component" value="Unassembled WGS sequence"/>
</dbReference>
<evidence type="ECO:0000259" key="8">
    <source>
        <dbReference type="SMART" id="SM00642"/>
    </source>
</evidence>
<evidence type="ECO:0000256" key="4">
    <source>
        <dbReference type="ARBA" id="ARBA00022676"/>
    </source>
</evidence>
<evidence type="ECO:0000313" key="9">
    <source>
        <dbReference type="EMBL" id="RMC01646.1"/>
    </source>
</evidence>
<evidence type="ECO:0000256" key="1">
    <source>
        <dbReference type="ARBA" id="ARBA00000826"/>
    </source>
</evidence>
<dbReference type="SMART" id="SM00642">
    <property type="entry name" value="Aamy"/>
    <property type="match status" value="1"/>
</dbReference>
<dbReference type="Gene3D" id="2.60.40.10">
    <property type="entry name" value="Immunoglobulins"/>
    <property type="match status" value="1"/>
</dbReference>
<evidence type="ECO:0000256" key="6">
    <source>
        <dbReference type="ARBA" id="ARBA00060592"/>
    </source>
</evidence>
<dbReference type="PANTHER" id="PTHR43651">
    <property type="entry name" value="1,4-ALPHA-GLUCAN-BRANCHING ENZYME"/>
    <property type="match status" value="1"/>
</dbReference>
<proteinExistence type="inferred from homology"/>
<dbReference type="GO" id="GO:0004553">
    <property type="term" value="F:hydrolase activity, hydrolyzing O-glycosyl compounds"/>
    <property type="evidence" value="ECO:0007669"/>
    <property type="project" value="InterPro"/>
</dbReference>